<dbReference type="EMBL" id="BMAV01010262">
    <property type="protein sequence ID" value="GFY55209.1"/>
    <property type="molecule type" value="Genomic_DNA"/>
</dbReference>
<dbReference type="AlphaFoldDB" id="A0A8X6XL31"/>
<accession>A0A8X6XL31</accession>
<dbReference type="Gene3D" id="3.40.525.10">
    <property type="entry name" value="CRAL-TRIO lipid binding domain"/>
    <property type="match status" value="1"/>
</dbReference>
<dbReference type="PANTHER" id="PTHR45657:SF1">
    <property type="entry name" value="CRAL-TRIO DOMAIN-CONTAINING PROTEIN YKL091C-RELATED"/>
    <property type="match status" value="1"/>
</dbReference>
<dbReference type="InterPro" id="IPR011074">
    <property type="entry name" value="CRAL/TRIO_N_dom"/>
</dbReference>
<organism evidence="2 3">
    <name type="scientific">Trichonephila inaurata madagascariensis</name>
    <dbReference type="NCBI Taxonomy" id="2747483"/>
    <lineage>
        <taxon>Eukaryota</taxon>
        <taxon>Metazoa</taxon>
        <taxon>Ecdysozoa</taxon>
        <taxon>Arthropoda</taxon>
        <taxon>Chelicerata</taxon>
        <taxon>Arachnida</taxon>
        <taxon>Araneae</taxon>
        <taxon>Araneomorphae</taxon>
        <taxon>Entelegynae</taxon>
        <taxon>Araneoidea</taxon>
        <taxon>Nephilidae</taxon>
        <taxon>Trichonephila</taxon>
        <taxon>Trichonephila inaurata</taxon>
    </lineage>
</organism>
<reference evidence="2" key="1">
    <citation type="submission" date="2020-08" db="EMBL/GenBank/DDBJ databases">
        <title>Multicomponent nature underlies the extraordinary mechanical properties of spider dragline silk.</title>
        <authorList>
            <person name="Kono N."/>
            <person name="Nakamura H."/>
            <person name="Mori M."/>
            <person name="Yoshida Y."/>
            <person name="Ohtoshi R."/>
            <person name="Malay A.D."/>
            <person name="Moran D.A.P."/>
            <person name="Tomita M."/>
            <person name="Numata K."/>
            <person name="Arakawa K."/>
        </authorList>
    </citation>
    <scope>NUCLEOTIDE SEQUENCE</scope>
</reference>
<sequence length="74" mass="9099">MWTIQKKNAVAEFRKLMKDEVPQDMYEDKHVFYKFLKARNFNIKQAETMLKKNLIWRKELQIDTIVSDFKSLMR</sequence>
<dbReference type="Pfam" id="PF03765">
    <property type="entry name" value="CRAL_TRIO_N"/>
    <property type="match status" value="1"/>
</dbReference>
<dbReference type="SMART" id="SM01100">
    <property type="entry name" value="CRAL_TRIO_N"/>
    <property type="match status" value="1"/>
</dbReference>
<dbReference type="InterPro" id="IPR036273">
    <property type="entry name" value="CRAL/TRIO_N_dom_sf"/>
</dbReference>
<protein>
    <submittedName>
        <fullName evidence="2">SEC14-like protein 2</fullName>
    </submittedName>
</protein>
<evidence type="ECO:0000313" key="2">
    <source>
        <dbReference type="EMBL" id="GFY55209.1"/>
    </source>
</evidence>
<gene>
    <name evidence="2" type="primary">SEC14L2_9</name>
    <name evidence="2" type="ORF">TNIN_342251</name>
</gene>
<feature type="domain" description="CRAL/TRIO N-terminal" evidence="1">
    <location>
        <begin position="28"/>
        <end position="53"/>
    </location>
</feature>
<evidence type="ECO:0000259" key="1">
    <source>
        <dbReference type="SMART" id="SM01100"/>
    </source>
</evidence>
<dbReference type="SUPFAM" id="SSF46938">
    <property type="entry name" value="CRAL/TRIO N-terminal domain"/>
    <property type="match status" value="1"/>
</dbReference>
<comment type="caution">
    <text evidence="2">The sequence shown here is derived from an EMBL/GenBank/DDBJ whole genome shotgun (WGS) entry which is preliminary data.</text>
</comment>
<dbReference type="OrthoDB" id="6423696at2759"/>
<dbReference type="PANTHER" id="PTHR45657">
    <property type="entry name" value="CRAL-TRIO DOMAIN-CONTAINING PROTEIN YKL091C-RELATED"/>
    <property type="match status" value="1"/>
</dbReference>
<proteinExistence type="predicted"/>
<dbReference type="InterPro" id="IPR051026">
    <property type="entry name" value="PI/PC_transfer"/>
</dbReference>
<dbReference type="Proteomes" id="UP000886998">
    <property type="component" value="Unassembled WGS sequence"/>
</dbReference>
<keyword evidence="3" id="KW-1185">Reference proteome</keyword>
<evidence type="ECO:0000313" key="3">
    <source>
        <dbReference type="Proteomes" id="UP000886998"/>
    </source>
</evidence>
<name>A0A8X6XL31_9ARAC</name>
<dbReference type="InterPro" id="IPR036865">
    <property type="entry name" value="CRAL-TRIO_dom_sf"/>
</dbReference>